<keyword evidence="2" id="KW-1133">Transmembrane helix</keyword>
<dbReference type="OrthoDB" id="2448739at2759"/>
<feature type="compositionally biased region" description="Polar residues" evidence="1">
    <location>
        <begin position="64"/>
        <end position="76"/>
    </location>
</feature>
<keyword evidence="2" id="KW-0812">Transmembrane</keyword>
<feature type="transmembrane region" description="Helical" evidence="2">
    <location>
        <begin position="79"/>
        <end position="99"/>
    </location>
</feature>
<dbReference type="Proteomes" id="UP000749646">
    <property type="component" value="Unassembled WGS sequence"/>
</dbReference>
<feature type="region of interest" description="Disordered" evidence="1">
    <location>
        <begin position="327"/>
        <end position="350"/>
    </location>
</feature>
<comment type="caution">
    <text evidence="3">The sequence shown here is derived from an EMBL/GenBank/DDBJ whole genome shotgun (WGS) entry which is preliminary data.</text>
</comment>
<reference evidence="3" key="1">
    <citation type="journal article" date="2020" name="Fungal Divers.">
        <title>Resolving the Mortierellaceae phylogeny through synthesis of multi-gene phylogenetics and phylogenomics.</title>
        <authorList>
            <person name="Vandepol N."/>
            <person name="Liber J."/>
            <person name="Desiro A."/>
            <person name="Na H."/>
            <person name="Kennedy M."/>
            <person name="Barry K."/>
            <person name="Grigoriev I.V."/>
            <person name="Miller A.N."/>
            <person name="O'Donnell K."/>
            <person name="Stajich J.E."/>
            <person name="Bonito G."/>
        </authorList>
    </citation>
    <scope>NUCLEOTIDE SEQUENCE</scope>
    <source>
        <strain evidence="3">MES-2147</strain>
    </source>
</reference>
<feature type="region of interest" description="Disordered" evidence="1">
    <location>
        <begin position="34"/>
        <end position="76"/>
    </location>
</feature>
<evidence type="ECO:0000256" key="2">
    <source>
        <dbReference type="SAM" id="Phobius"/>
    </source>
</evidence>
<feature type="compositionally biased region" description="Polar residues" evidence="1">
    <location>
        <begin position="34"/>
        <end position="54"/>
    </location>
</feature>
<feature type="compositionally biased region" description="Low complexity" evidence="1">
    <location>
        <begin position="1"/>
        <end position="14"/>
    </location>
</feature>
<proteinExistence type="predicted"/>
<accession>A0A9P6JH98</accession>
<keyword evidence="2" id="KW-0472">Membrane</keyword>
<feature type="non-terminal residue" evidence="3">
    <location>
        <position position="1"/>
    </location>
</feature>
<feature type="region of interest" description="Disordered" evidence="1">
    <location>
        <begin position="1"/>
        <end position="22"/>
    </location>
</feature>
<name>A0A9P6JH98_9FUNG</name>
<protein>
    <submittedName>
        <fullName evidence="3">Uncharacterized protein</fullName>
    </submittedName>
</protein>
<gene>
    <name evidence="3" type="ORF">BGZ65_006946</name>
</gene>
<evidence type="ECO:0000256" key="1">
    <source>
        <dbReference type="SAM" id="MobiDB-lite"/>
    </source>
</evidence>
<keyword evidence="4" id="KW-1185">Reference proteome</keyword>
<evidence type="ECO:0000313" key="3">
    <source>
        <dbReference type="EMBL" id="KAF9978559.1"/>
    </source>
</evidence>
<organism evidence="3 4">
    <name type="scientific">Modicella reniformis</name>
    <dbReference type="NCBI Taxonomy" id="1440133"/>
    <lineage>
        <taxon>Eukaryota</taxon>
        <taxon>Fungi</taxon>
        <taxon>Fungi incertae sedis</taxon>
        <taxon>Mucoromycota</taxon>
        <taxon>Mortierellomycotina</taxon>
        <taxon>Mortierellomycetes</taxon>
        <taxon>Mortierellales</taxon>
        <taxon>Mortierellaceae</taxon>
        <taxon>Modicella</taxon>
    </lineage>
</organism>
<sequence>DTTTSPLTQPNTTPAPSGLTPTIATVISGTSTVIPRATSTGPLVGVPQTTTDPNGTEVAGLPPSLSQNQPQKSGSNVPAAALGAVGAVAALALIVFGLVMTRRRKRLHQEQQDREGFGAEFEKHGHVYDPTMVTSADDYSLPSLHHAPYVSQSSQDYQGGASGSGSSGSSGDGYAFTTAGAGVAGAAAGVAMFGSGRHSDESEDSLSLAVANAGNVVSISVRSSDILLPFPIPPSTSDALRQQYDLANRMSVASQESMTDSLNPVGASVRTSDSGAMAAAAAVSQQLSLKRALEQEDAMGCLASEYSDVDDTELSYLHTGSPSQTYISARNSPMANSSLSPSSALGTAYTSDGAATRSSAYVTVRSASPTSAIADSPTLSHASLTSQDINIPSISPSDWRLTGSGRPESNHIRQLIRNVLDGDD</sequence>
<dbReference type="EMBL" id="JAAAHW010004116">
    <property type="protein sequence ID" value="KAF9978559.1"/>
    <property type="molecule type" value="Genomic_DNA"/>
</dbReference>
<evidence type="ECO:0000313" key="4">
    <source>
        <dbReference type="Proteomes" id="UP000749646"/>
    </source>
</evidence>
<dbReference type="AlphaFoldDB" id="A0A9P6JH98"/>
<feature type="compositionally biased region" description="Low complexity" evidence="1">
    <location>
        <begin position="331"/>
        <end position="345"/>
    </location>
</feature>